<protein>
    <submittedName>
        <fullName evidence="9">ABC transporter ATP-binding protein</fullName>
    </submittedName>
</protein>
<dbReference type="InterPro" id="IPR003593">
    <property type="entry name" value="AAA+_ATPase"/>
</dbReference>
<keyword evidence="6 9" id="KW-0067">ATP-binding</keyword>
<feature type="domain" description="ABC transporter" evidence="8">
    <location>
        <begin position="12"/>
        <end position="267"/>
    </location>
</feature>
<proteinExistence type="inferred from homology"/>
<dbReference type="FunFam" id="3.40.50.300:FF:000016">
    <property type="entry name" value="Oligopeptide ABC transporter ATP-binding component"/>
    <property type="match status" value="1"/>
</dbReference>
<dbReference type="Gene3D" id="3.40.50.300">
    <property type="entry name" value="P-loop containing nucleotide triphosphate hydrolases"/>
    <property type="match status" value="1"/>
</dbReference>
<dbReference type="NCBIfam" id="TIGR01727">
    <property type="entry name" value="oligo_HPY"/>
    <property type="match status" value="1"/>
</dbReference>
<evidence type="ECO:0000313" key="10">
    <source>
        <dbReference type="Proteomes" id="UP000271678"/>
    </source>
</evidence>
<keyword evidence="3" id="KW-0813">Transport</keyword>
<dbReference type="EMBL" id="RJJQ01000012">
    <property type="protein sequence ID" value="RNI21075.1"/>
    <property type="molecule type" value="Genomic_DNA"/>
</dbReference>
<evidence type="ECO:0000313" key="9">
    <source>
        <dbReference type="EMBL" id="RNI21075.1"/>
    </source>
</evidence>
<dbReference type="GO" id="GO:0005886">
    <property type="term" value="C:plasma membrane"/>
    <property type="evidence" value="ECO:0007669"/>
    <property type="project" value="UniProtKB-SubCell"/>
</dbReference>
<sequence length="347" mass="37711">MRSEMTSAGPLLEIDDLTLKLQVGGAELTALEHVSFSLGYGEARGLVGESGSGKSLTLRAILGLLPPNAVVTSGRMVFDGAEFDLAHGSKADARRLERLRGTGISMIFQEPSVALNPVIPVGEQIVDAVMRRDHLRRSQARDYAIHLMKLVGIHDAEHKVDAYEFELSGGLKQRVMIAAAVAGKPKLILCDEPTTALDVTVQRQILSLFTHLRDELDAGLLYVTHDLAVVAQLCDSITVLYSGNVMESSAELGSVFDDPGHPYTEALLRSTPDVDRIGRRLYSIPGSAPSLSDRPLGCPFAPRCEYRQDDCEQARVPDTSTVEGREVHCRHPVGHESGRVQLAKEAR</sequence>
<keyword evidence="4" id="KW-1003">Cell membrane</keyword>
<evidence type="ECO:0000256" key="3">
    <source>
        <dbReference type="ARBA" id="ARBA00022448"/>
    </source>
</evidence>
<dbReference type="Pfam" id="PF00005">
    <property type="entry name" value="ABC_tran"/>
    <property type="match status" value="1"/>
</dbReference>
<comment type="similarity">
    <text evidence="2">Belongs to the ABC transporter superfamily.</text>
</comment>
<dbReference type="CDD" id="cd03257">
    <property type="entry name" value="ABC_NikE_OppD_transporters"/>
    <property type="match status" value="1"/>
</dbReference>
<dbReference type="PANTHER" id="PTHR43297:SF2">
    <property type="entry name" value="DIPEPTIDE TRANSPORT ATP-BINDING PROTEIN DPPD"/>
    <property type="match status" value="1"/>
</dbReference>
<dbReference type="GO" id="GO:0015833">
    <property type="term" value="P:peptide transport"/>
    <property type="evidence" value="ECO:0007669"/>
    <property type="project" value="InterPro"/>
</dbReference>
<evidence type="ECO:0000256" key="1">
    <source>
        <dbReference type="ARBA" id="ARBA00004202"/>
    </source>
</evidence>
<keyword evidence="7" id="KW-0472">Membrane</keyword>
<dbReference type="AlphaFoldDB" id="A0A3M9M799"/>
<organism evidence="9 10">
    <name type="scientific">Flexivirga caeni</name>
    <dbReference type="NCBI Taxonomy" id="2294115"/>
    <lineage>
        <taxon>Bacteria</taxon>
        <taxon>Bacillati</taxon>
        <taxon>Actinomycetota</taxon>
        <taxon>Actinomycetes</taxon>
        <taxon>Micrococcales</taxon>
        <taxon>Dermacoccaceae</taxon>
        <taxon>Flexivirga</taxon>
    </lineage>
</organism>
<dbReference type="Proteomes" id="UP000271678">
    <property type="component" value="Unassembled WGS sequence"/>
</dbReference>
<comment type="caution">
    <text evidence="9">The sequence shown here is derived from an EMBL/GenBank/DDBJ whole genome shotgun (WGS) entry which is preliminary data.</text>
</comment>
<dbReference type="SUPFAM" id="SSF52540">
    <property type="entry name" value="P-loop containing nucleoside triphosphate hydrolases"/>
    <property type="match status" value="1"/>
</dbReference>
<evidence type="ECO:0000259" key="8">
    <source>
        <dbReference type="PROSITE" id="PS50893"/>
    </source>
</evidence>
<evidence type="ECO:0000256" key="6">
    <source>
        <dbReference type="ARBA" id="ARBA00022840"/>
    </source>
</evidence>
<dbReference type="GO" id="GO:0016887">
    <property type="term" value="F:ATP hydrolysis activity"/>
    <property type="evidence" value="ECO:0007669"/>
    <property type="project" value="InterPro"/>
</dbReference>
<evidence type="ECO:0000256" key="7">
    <source>
        <dbReference type="ARBA" id="ARBA00023136"/>
    </source>
</evidence>
<dbReference type="PANTHER" id="PTHR43297">
    <property type="entry name" value="OLIGOPEPTIDE TRANSPORT ATP-BINDING PROTEIN APPD"/>
    <property type="match status" value="1"/>
</dbReference>
<dbReference type="InterPro" id="IPR013563">
    <property type="entry name" value="Oligopep_ABC_C"/>
</dbReference>
<dbReference type="SMART" id="SM00382">
    <property type="entry name" value="AAA"/>
    <property type="match status" value="1"/>
</dbReference>
<comment type="subcellular location">
    <subcellularLocation>
        <location evidence="1">Cell membrane</location>
        <topology evidence="1">Peripheral membrane protein</topology>
    </subcellularLocation>
</comment>
<dbReference type="GO" id="GO:0005524">
    <property type="term" value="F:ATP binding"/>
    <property type="evidence" value="ECO:0007669"/>
    <property type="project" value="UniProtKB-KW"/>
</dbReference>
<keyword evidence="10" id="KW-1185">Reference proteome</keyword>
<dbReference type="PROSITE" id="PS50893">
    <property type="entry name" value="ABC_TRANSPORTER_2"/>
    <property type="match status" value="1"/>
</dbReference>
<dbReference type="InterPro" id="IPR003439">
    <property type="entry name" value="ABC_transporter-like_ATP-bd"/>
</dbReference>
<accession>A0A3M9M799</accession>
<dbReference type="InterPro" id="IPR027417">
    <property type="entry name" value="P-loop_NTPase"/>
</dbReference>
<dbReference type="Pfam" id="PF08352">
    <property type="entry name" value="oligo_HPY"/>
    <property type="match status" value="1"/>
</dbReference>
<gene>
    <name evidence="9" type="ORF">EFY87_12375</name>
</gene>
<dbReference type="InterPro" id="IPR050388">
    <property type="entry name" value="ABC_Ni/Peptide_Import"/>
</dbReference>
<evidence type="ECO:0000256" key="5">
    <source>
        <dbReference type="ARBA" id="ARBA00022741"/>
    </source>
</evidence>
<keyword evidence="5" id="KW-0547">Nucleotide-binding</keyword>
<reference evidence="9 10" key="1">
    <citation type="submission" date="2018-11" db="EMBL/GenBank/DDBJ databases">
        <title>Draft genome of Simplicispira Flexivirga sp. BO-16.</title>
        <authorList>
            <person name="Im W.T."/>
        </authorList>
    </citation>
    <scope>NUCLEOTIDE SEQUENCE [LARGE SCALE GENOMIC DNA]</scope>
    <source>
        <strain evidence="9 10">BO-16</strain>
    </source>
</reference>
<name>A0A3M9M799_9MICO</name>
<evidence type="ECO:0000256" key="4">
    <source>
        <dbReference type="ARBA" id="ARBA00022475"/>
    </source>
</evidence>
<evidence type="ECO:0000256" key="2">
    <source>
        <dbReference type="ARBA" id="ARBA00005417"/>
    </source>
</evidence>